<dbReference type="PANTHER" id="PTHR11439:SF483">
    <property type="entry name" value="PEPTIDE SYNTHASE GLIP-LIKE, PUTATIVE (AFU_ORTHOLOGUE AFUA_3G12920)-RELATED"/>
    <property type="match status" value="1"/>
</dbReference>
<dbReference type="PANTHER" id="PTHR11439">
    <property type="entry name" value="GAG-POL-RELATED RETROTRANSPOSON"/>
    <property type="match status" value="1"/>
</dbReference>
<dbReference type="OrthoDB" id="655282at2759"/>
<feature type="compositionally biased region" description="Basic and acidic residues" evidence="1">
    <location>
        <begin position="707"/>
        <end position="743"/>
    </location>
</feature>
<dbReference type="AlphaFoldDB" id="K0RDM6"/>
<keyword evidence="4" id="KW-1185">Reference proteome</keyword>
<dbReference type="EMBL" id="AGNL01041881">
    <property type="protein sequence ID" value="EJK51305.1"/>
    <property type="molecule type" value="Genomic_DNA"/>
</dbReference>
<proteinExistence type="predicted"/>
<gene>
    <name evidence="3" type="ORF">THAOC_29532</name>
</gene>
<dbReference type="Proteomes" id="UP000266841">
    <property type="component" value="Unassembled WGS sequence"/>
</dbReference>
<feature type="region of interest" description="Disordered" evidence="1">
    <location>
        <begin position="836"/>
        <end position="881"/>
    </location>
</feature>
<evidence type="ECO:0000256" key="1">
    <source>
        <dbReference type="SAM" id="MobiDB-lite"/>
    </source>
</evidence>
<organism evidence="3 4">
    <name type="scientific">Thalassiosira oceanica</name>
    <name type="common">Marine diatom</name>
    <dbReference type="NCBI Taxonomy" id="159749"/>
    <lineage>
        <taxon>Eukaryota</taxon>
        <taxon>Sar</taxon>
        <taxon>Stramenopiles</taxon>
        <taxon>Ochrophyta</taxon>
        <taxon>Bacillariophyta</taxon>
        <taxon>Coscinodiscophyceae</taxon>
        <taxon>Thalassiosirophycidae</taxon>
        <taxon>Thalassiosirales</taxon>
        <taxon>Thalassiosiraceae</taxon>
        <taxon>Thalassiosira</taxon>
    </lineage>
</organism>
<feature type="compositionally biased region" description="Basic and acidic residues" evidence="1">
    <location>
        <begin position="853"/>
        <end position="873"/>
    </location>
</feature>
<feature type="non-terminal residue" evidence="3">
    <location>
        <position position="1"/>
    </location>
</feature>
<protein>
    <recommendedName>
        <fullName evidence="2">Reverse transcriptase Ty1/copia-type domain-containing protein</fullName>
    </recommendedName>
</protein>
<accession>K0RDM6</accession>
<dbReference type="SUPFAM" id="SSF56672">
    <property type="entry name" value="DNA/RNA polymerases"/>
    <property type="match status" value="1"/>
</dbReference>
<dbReference type="eggNOG" id="KOG0017">
    <property type="taxonomic scope" value="Eukaryota"/>
</dbReference>
<feature type="domain" description="Reverse transcriptase Ty1/copia-type" evidence="2">
    <location>
        <begin position="92"/>
        <end position="324"/>
    </location>
</feature>
<dbReference type="InterPro" id="IPR043502">
    <property type="entry name" value="DNA/RNA_pol_sf"/>
</dbReference>
<reference evidence="3 4" key="1">
    <citation type="journal article" date="2012" name="Genome Biol.">
        <title>Genome and low-iron response of an oceanic diatom adapted to chronic iron limitation.</title>
        <authorList>
            <person name="Lommer M."/>
            <person name="Specht M."/>
            <person name="Roy A.S."/>
            <person name="Kraemer L."/>
            <person name="Andreson R."/>
            <person name="Gutowska M.A."/>
            <person name="Wolf J."/>
            <person name="Bergner S.V."/>
            <person name="Schilhabel M.B."/>
            <person name="Klostermeier U.C."/>
            <person name="Beiko R.G."/>
            <person name="Rosenstiel P."/>
            <person name="Hippler M."/>
            <person name="Laroche J."/>
        </authorList>
    </citation>
    <scope>NUCLEOTIDE SEQUENCE [LARGE SCALE GENOMIC DNA]</scope>
    <source>
        <strain evidence="3 4">CCMP1005</strain>
    </source>
</reference>
<dbReference type="InterPro" id="IPR013103">
    <property type="entry name" value="RVT_2"/>
</dbReference>
<comment type="caution">
    <text evidence="3">The sequence shown here is derived from an EMBL/GenBank/DDBJ whole genome shotgun (WGS) entry which is preliminary data.</text>
</comment>
<name>K0RDM6_THAOC</name>
<evidence type="ECO:0000313" key="4">
    <source>
        <dbReference type="Proteomes" id="UP000266841"/>
    </source>
</evidence>
<sequence length="962" mass="106010">GILIPGHSAHSFLRTPSSASSSSTHDVFANIVSAVNLAKDCPASLIRALADDHPDREVWLQSYYEEKDGIESLGTFKRITAQEYRALREKGGPRALPSMCVLTIKRDENLLPLRAKSRIVVLGNHEERVWSKAEKFAPVLRFDSLRFLTSLAVEKRRKLKQGDCKNAFCQGELPPEELTIIRPPSGDPDAAKDEYWVLKKTLYGLRRSPRHWFLKIDGILKSMGLQPNRHDPCLYSGFLRDPHDPSAPVSTIPITIGLYVDDFVYFSESDEVERRFERLLGSSVKVDFMGTVEWFLGMHFSWYATPSSLKVHLHQTGFAANLVECRGMHIKAPTPGATPYRSGFPIDSLQVESNLDPDSPAMRARREKYQSIVGGIGWLVSCTRPDLAPVHTFLASYSNMPSISHLNAAKYALHYIHSTVDHGISFSSDASGHLHANVHFPDSSDLEAYTDARPPAPGHTSTMYSDACWGGQFGNAVPDGTPLELFKYRSLSGFIVFRCGGPISWKAVRQNQTALSSCEAEIIATNEAAKCAIGIRHLAEGMLDIGFVLRDLDDPTVVYNDNEGCVSWSKNMTSKQIRHLPRTRVREWVQEEQALEVVHIAGKLYLADIFTKEMKDGAQFRRLRDAFMSSHSQFLEEALVSLRAASSSSDEAHLAAFAASALDSPSVSNLTRDYLGVFAIFPSLRRSSVCVDSAHHPPRATFPQLDYDTKPKHESKAREIGRAEETEMMGRTEEDPRTIDLDPARYGSIRLQYPRPRPANRSEADKPPTAHGPRPTAHAAHGPKPKPELRLERIRGGDSSIMLVRPSAVNSLVLVGSLGLGSAVAPKGRIRERRLLQKKDLLSSSGGAPPFNEKNRRGDGSPGRKERRAKITELESESSTEDIPAVDAGVIGHEAVAAPVTSKLDVGFVDCAGGFVRGDEGVTCEEACDGNCCVGIYACISFTGRVAKDRSCDGKPPPRLLN</sequence>
<feature type="region of interest" description="Disordered" evidence="1">
    <location>
        <begin position="694"/>
        <end position="790"/>
    </location>
</feature>
<dbReference type="Pfam" id="PF07727">
    <property type="entry name" value="RVT_2"/>
    <property type="match status" value="1"/>
</dbReference>
<dbReference type="CDD" id="cd09272">
    <property type="entry name" value="RNase_HI_RT_Ty1"/>
    <property type="match status" value="1"/>
</dbReference>
<evidence type="ECO:0000313" key="3">
    <source>
        <dbReference type="EMBL" id="EJK51305.1"/>
    </source>
</evidence>
<evidence type="ECO:0000259" key="2">
    <source>
        <dbReference type="Pfam" id="PF07727"/>
    </source>
</evidence>